<dbReference type="InterPro" id="IPR036188">
    <property type="entry name" value="FAD/NAD-bd_sf"/>
</dbReference>
<dbReference type="PANTHER" id="PTHR43747:SF4">
    <property type="entry name" value="FLAVIN-DEPENDENT TRYPTOPHAN HALOGENASE"/>
    <property type="match status" value="1"/>
</dbReference>
<keyword evidence="2" id="KW-0285">Flavoprotein</keyword>
<dbReference type="KEGG" id="ssua:FPZ54_11720"/>
<dbReference type="Proteomes" id="UP000318055">
    <property type="component" value="Chromosome"/>
</dbReference>
<sequence length="501" mass="55138">MIDPVRVVIVGGGTAGWMTASALARFLPGVADVRLIESEEIGIVGVGEATLPHLRAFLQRLGIDEAEMMRATNATFKLGIDFRDFGAIGDRYVHPFGAYGVDLAGVGFHHYWLRAREEGSRRSLEDYSLPIVAARANRFAFPPADGDFLATSYGWAYQFDATKLAPMLRGYSEARGAVRTEGRVIGVERAGESGDVTELVLDSGERIAGDLFIDCSGFRALLIGGAMDAAWEDWSHWLPCDRAAALPTQSMPGPIEPYTRATAMSAGWRWRIPLQHRVGNGYVFSSAFLPEDAACDAILGAVEGARQAEPRILRFRAGRRAQSWVGNVVSIGLASGFLEPLESTSIHLAQMAVMRLIELFPERRIDPADRVAFNATVDYEYDRVRDFLILHYHATTRDDSDFWNHVRTMAVPDSLAEKLELWRESGRIEKYGEGLFLEPSWVAVYLGQGQLPERYDPRADNPTAPALTRTLDEIAGSIAQRVAAMPDHATALRAHGAWSGV</sequence>
<evidence type="ECO:0000313" key="4">
    <source>
        <dbReference type="Proteomes" id="UP000318055"/>
    </source>
</evidence>
<dbReference type="SUPFAM" id="SSF51905">
    <property type="entry name" value="FAD/NAD(P)-binding domain"/>
    <property type="match status" value="1"/>
</dbReference>
<dbReference type="OrthoDB" id="462203at2"/>
<dbReference type="EMBL" id="CP042239">
    <property type="protein sequence ID" value="QDX26623.1"/>
    <property type="molecule type" value="Genomic_DNA"/>
</dbReference>
<proteinExistence type="predicted"/>
<dbReference type="GO" id="GO:0000166">
    <property type="term" value="F:nucleotide binding"/>
    <property type="evidence" value="ECO:0007669"/>
    <property type="project" value="UniProtKB-KW"/>
</dbReference>
<gene>
    <name evidence="3" type="ORF">FPZ54_11720</name>
</gene>
<feature type="binding site" evidence="2">
    <location>
        <position position="342"/>
    </location>
    <ligand>
        <name>L-tryptophan</name>
        <dbReference type="ChEBI" id="CHEBI:57912"/>
    </ligand>
</feature>
<organism evidence="3 4">
    <name type="scientific">Sphingomonas suaedae</name>
    <dbReference type="NCBI Taxonomy" id="2599297"/>
    <lineage>
        <taxon>Bacteria</taxon>
        <taxon>Pseudomonadati</taxon>
        <taxon>Pseudomonadota</taxon>
        <taxon>Alphaproteobacteria</taxon>
        <taxon>Sphingomonadales</taxon>
        <taxon>Sphingomonadaceae</taxon>
        <taxon>Sphingomonas</taxon>
    </lineage>
</organism>
<feature type="binding site" evidence="2">
    <location>
        <position position="184"/>
    </location>
    <ligand>
        <name>FAD</name>
        <dbReference type="ChEBI" id="CHEBI:57692"/>
    </ligand>
</feature>
<feature type="active site" evidence="1">
    <location>
        <position position="77"/>
    </location>
</feature>
<feature type="binding site" evidence="2">
    <location>
        <position position="346"/>
    </location>
    <ligand>
        <name>L-tryptophan</name>
        <dbReference type="ChEBI" id="CHEBI:57912"/>
    </ligand>
</feature>
<dbReference type="Pfam" id="PF04820">
    <property type="entry name" value="Trp_halogenase"/>
    <property type="match status" value="1"/>
</dbReference>
<name>A0A518RGP3_9SPHN</name>
<keyword evidence="2" id="KW-0274">FAD</keyword>
<dbReference type="InterPro" id="IPR033856">
    <property type="entry name" value="Trp_halogen"/>
</dbReference>
<evidence type="ECO:0000313" key="3">
    <source>
        <dbReference type="EMBL" id="QDX26623.1"/>
    </source>
</evidence>
<dbReference type="PIRSF" id="PIRSF011396">
    <property type="entry name" value="Trp_halogenase"/>
    <property type="match status" value="1"/>
</dbReference>
<evidence type="ECO:0000256" key="2">
    <source>
        <dbReference type="PIRSR" id="PIRSR011396-2"/>
    </source>
</evidence>
<dbReference type="InterPro" id="IPR006905">
    <property type="entry name" value="Flavin_halogenase"/>
</dbReference>
<dbReference type="PANTHER" id="PTHR43747">
    <property type="entry name" value="FAD-BINDING PROTEIN"/>
    <property type="match status" value="1"/>
</dbReference>
<evidence type="ECO:0000256" key="1">
    <source>
        <dbReference type="PIRSR" id="PIRSR011396-1"/>
    </source>
</evidence>
<keyword evidence="4" id="KW-1185">Reference proteome</keyword>
<dbReference type="GO" id="GO:0004497">
    <property type="term" value="F:monooxygenase activity"/>
    <property type="evidence" value="ECO:0007669"/>
    <property type="project" value="InterPro"/>
</dbReference>
<dbReference type="Gene3D" id="3.50.50.60">
    <property type="entry name" value="FAD/NAD(P)-binding domain"/>
    <property type="match status" value="1"/>
</dbReference>
<feature type="binding site" evidence="2">
    <location>
        <begin position="12"/>
        <end position="15"/>
    </location>
    <ligand>
        <name>FAD</name>
        <dbReference type="ChEBI" id="CHEBI:57692"/>
    </ligand>
</feature>
<reference evidence="3 4" key="1">
    <citation type="submission" date="2019-07" db="EMBL/GenBank/DDBJ databases">
        <title>Sphingomonas alkalisoli sp. nov., isolated from rhizosphere soil of Suaedae salsa.</title>
        <authorList>
            <person name="Zhang H."/>
            <person name="Xu L."/>
            <person name="Zhang J.-X."/>
            <person name="Sun J.-Q."/>
        </authorList>
    </citation>
    <scope>NUCLEOTIDE SEQUENCE [LARGE SCALE GENOMIC DNA]</scope>
    <source>
        <strain evidence="3 4">XS-10</strain>
    </source>
</reference>
<protein>
    <submittedName>
        <fullName evidence="3">Tryptophan 7-halogenase</fullName>
    </submittedName>
</protein>
<feature type="binding site" evidence="2">
    <location>
        <position position="77"/>
    </location>
    <ligand>
        <name>7-chloro-L-tryptophan</name>
        <dbReference type="ChEBI" id="CHEBI:58713"/>
    </ligand>
</feature>
<dbReference type="RefSeq" id="WP_145847431.1">
    <property type="nucleotide sequence ID" value="NZ_CP042239.1"/>
</dbReference>
<accession>A0A518RGP3</accession>
<keyword evidence="2" id="KW-0547">Nucleotide-binding</keyword>
<feature type="binding site" evidence="2">
    <location>
        <position position="333"/>
    </location>
    <ligand>
        <name>FAD</name>
        <dbReference type="ChEBI" id="CHEBI:57692"/>
    </ligand>
</feature>
<dbReference type="InterPro" id="IPR050816">
    <property type="entry name" value="Flavin-dep_Halogenase_NPB"/>
</dbReference>
<dbReference type="AlphaFoldDB" id="A0A518RGP3"/>